<evidence type="ECO:0000313" key="3">
    <source>
        <dbReference type="WBParaSite" id="maker-unitig_17634-snap-gene-0.1-mRNA-1"/>
    </source>
</evidence>
<dbReference type="WBParaSite" id="maker-unitig_17634-snap-gene-0.1-mRNA-1">
    <property type="protein sequence ID" value="maker-unitig_17634-snap-gene-0.1-mRNA-1"/>
    <property type="gene ID" value="maker-unitig_17634-snap-gene-0.1"/>
</dbReference>
<protein>
    <submittedName>
        <fullName evidence="3">SH3 domain-containing protein</fullName>
    </submittedName>
</protein>
<organism evidence="2 3">
    <name type="scientific">Macrostomum lignano</name>
    <dbReference type="NCBI Taxonomy" id="282301"/>
    <lineage>
        <taxon>Eukaryota</taxon>
        <taxon>Metazoa</taxon>
        <taxon>Spiralia</taxon>
        <taxon>Lophotrochozoa</taxon>
        <taxon>Platyhelminthes</taxon>
        <taxon>Rhabditophora</taxon>
        <taxon>Macrostomorpha</taxon>
        <taxon>Macrostomida</taxon>
        <taxon>Macrostomidae</taxon>
        <taxon>Macrostomum</taxon>
    </lineage>
</organism>
<sequence length="103" mass="10748">STAGGGTRSEASNSALSSASSQRGRLHVHRSRGSGAATAGGDGSGGNKIDPRKTVRGFPKVPGIKDFLVIEEPVDVKEQDMISIVMDGDEFIWESPPTSFVCT</sequence>
<name>A0A1I8F346_9PLAT</name>
<evidence type="ECO:0000256" key="1">
    <source>
        <dbReference type="SAM" id="MobiDB-lite"/>
    </source>
</evidence>
<evidence type="ECO:0000313" key="2">
    <source>
        <dbReference type="Proteomes" id="UP000095280"/>
    </source>
</evidence>
<proteinExistence type="predicted"/>
<feature type="compositionally biased region" description="Low complexity" evidence="1">
    <location>
        <begin position="9"/>
        <end position="21"/>
    </location>
</feature>
<reference evidence="3" key="1">
    <citation type="submission" date="2016-11" db="UniProtKB">
        <authorList>
            <consortium name="WormBaseParasite"/>
        </authorList>
    </citation>
    <scope>IDENTIFICATION</scope>
</reference>
<dbReference type="Proteomes" id="UP000095280">
    <property type="component" value="Unplaced"/>
</dbReference>
<accession>A0A1I8F346</accession>
<dbReference type="AlphaFoldDB" id="A0A1I8F346"/>
<feature type="region of interest" description="Disordered" evidence="1">
    <location>
        <begin position="1"/>
        <end position="57"/>
    </location>
</feature>
<keyword evidence="2" id="KW-1185">Reference proteome</keyword>